<dbReference type="EMBL" id="NEXE01000156">
    <property type="protein sequence ID" value="PSN87559.1"/>
    <property type="molecule type" value="Genomic_DNA"/>
</dbReference>
<dbReference type="Proteomes" id="UP000240322">
    <property type="component" value="Unassembled WGS sequence"/>
</dbReference>
<comment type="caution">
    <text evidence="1">The sequence shown here is derived from an EMBL/GenBank/DDBJ whole genome shotgun (WGS) entry which is preliminary data.</text>
</comment>
<proteinExistence type="predicted"/>
<feature type="non-terminal residue" evidence="1">
    <location>
        <position position="1"/>
    </location>
</feature>
<protein>
    <submittedName>
        <fullName evidence="1">Uncharacterized protein</fullName>
    </submittedName>
</protein>
<name>A0A2R6AME9_9ARCH</name>
<reference evidence="1 2" key="1">
    <citation type="submission" date="2017-04" db="EMBL/GenBank/DDBJ databases">
        <title>Novel microbial lineages endemic to geothermal iron-oxide mats fill important gaps in the evolutionary history of Archaea.</title>
        <authorList>
            <person name="Jay Z.J."/>
            <person name="Beam J.P."/>
            <person name="Dlakic M."/>
            <person name="Rusch D.B."/>
            <person name="Kozubal M.A."/>
            <person name="Inskeep W.P."/>
        </authorList>
    </citation>
    <scope>NUCLEOTIDE SEQUENCE [LARGE SCALE GENOMIC DNA]</scope>
    <source>
        <strain evidence="1">OSP_D</strain>
    </source>
</reference>
<organism evidence="1 2">
    <name type="scientific">Candidatus Marsarchaeota G2 archaeon OSP_D</name>
    <dbReference type="NCBI Taxonomy" id="1978157"/>
    <lineage>
        <taxon>Archaea</taxon>
        <taxon>Candidatus Marsarchaeota</taxon>
        <taxon>Candidatus Marsarchaeota group 2</taxon>
    </lineage>
</organism>
<sequence length="64" mass="7158">LVLLFTEWSGRGAQSTHQPSLLLSPRASWWVVAEDKALEPNVQLIRAYSHPHNPTQIPSPSRGE</sequence>
<accession>A0A2R6AME9</accession>
<gene>
    <name evidence="1" type="ORF">B9Q03_10365</name>
</gene>
<evidence type="ECO:0000313" key="2">
    <source>
        <dbReference type="Proteomes" id="UP000240322"/>
    </source>
</evidence>
<dbReference type="AlphaFoldDB" id="A0A2R6AME9"/>
<evidence type="ECO:0000313" key="1">
    <source>
        <dbReference type="EMBL" id="PSN87559.1"/>
    </source>
</evidence>